<organism evidence="2 3">
    <name type="scientific">Chara braunii</name>
    <name type="common">Braun's stonewort</name>
    <dbReference type="NCBI Taxonomy" id="69332"/>
    <lineage>
        <taxon>Eukaryota</taxon>
        <taxon>Viridiplantae</taxon>
        <taxon>Streptophyta</taxon>
        <taxon>Charophyceae</taxon>
        <taxon>Charales</taxon>
        <taxon>Characeae</taxon>
        <taxon>Chara</taxon>
    </lineage>
</organism>
<name>A0A388M689_CHABU</name>
<protein>
    <submittedName>
        <fullName evidence="2">Uncharacterized protein</fullName>
    </submittedName>
</protein>
<sequence>MSAGHVSRPRQQATSAGHVSSDMSATRQPIAMPRQQPPPAWSMLTRSQTATMDQKPGETAEAYQARMLVLITEAKQRSDVVADTEKQKAEDVEKARLLAVEQQRQHDEAAAKLPMKNAVNNARRCSVTKELCSLWQRHGEPRPKVANSAAAEDESRYCSPTSRTSWQRALDNRRISIASTTRSSRSTTVYNSWNNGLSPPPSPAPPTPPIASTPWRSTSERSRKAHGHSKRLLNNWSGRSALPTLAQARQHASQFRSSMDEIFGDPMKTDPIPWFRQFELKLELHHTSEAKKHACLYSRSGGVCQAWLDNLLSTHEVVVFALHTKISWADLKAPWHKGF</sequence>
<feature type="region of interest" description="Disordered" evidence="1">
    <location>
        <begin position="140"/>
        <end position="164"/>
    </location>
</feature>
<feature type="compositionally biased region" description="Low complexity" evidence="1">
    <location>
        <begin position="177"/>
        <end position="188"/>
    </location>
</feature>
<dbReference type="Gramene" id="GBG90071">
    <property type="protein sequence ID" value="GBG90071"/>
    <property type="gene ID" value="CBR_g50164"/>
</dbReference>
<accession>A0A388M689</accession>
<dbReference type="Proteomes" id="UP000265515">
    <property type="component" value="Unassembled WGS sequence"/>
</dbReference>
<evidence type="ECO:0000313" key="3">
    <source>
        <dbReference type="Proteomes" id="UP000265515"/>
    </source>
</evidence>
<proteinExistence type="predicted"/>
<evidence type="ECO:0000256" key="1">
    <source>
        <dbReference type="SAM" id="MobiDB-lite"/>
    </source>
</evidence>
<feature type="region of interest" description="Disordered" evidence="1">
    <location>
        <begin position="1"/>
        <end position="59"/>
    </location>
</feature>
<feature type="compositionally biased region" description="Polar residues" evidence="1">
    <location>
        <begin position="9"/>
        <end position="27"/>
    </location>
</feature>
<comment type="caution">
    <text evidence="2">The sequence shown here is derived from an EMBL/GenBank/DDBJ whole genome shotgun (WGS) entry which is preliminary data.</text>
</comment>
<gene>
    <name evidence="2" type="ORF">CBR_g50164</name>
</gene>
<dbReference type="EMBL" id="BFEA01000784">
    <property type="protein sequence ID" value="GBG90071.1"/>
    <property type="molecule type" value="Genomic_DNA"/>
</dbReference>
<feature type="compositionally biased region" description="Pro residues" evidence="1">
    <location>
        <begin position="198"/>
        <end position="211"/>
    </location>
</feature>
<keyword evidence="3" id="KW-1185">Reference proteome</keyword>
<evidence type="ECO:0000313" key="2">
    <source>
        <dbReference type="EMBL" id="GBG90071.1"/>
    </source>
</evidence>
<reference evidence="2 3" key="1">
    <citation type="journal article" date="2018" name="Cell">
        <title>The Chara Genome: Secondary Complexity and Implications for Plant Terrestrialization.</title>
        <authorList>
            <person name="Nishiyama T."/>
            <person name="Sakayama H."/>
            <person name="Vries J.D."/>
            <person name="Buschmann H."/>
            <person name="Saint-Marcoux D."/>
            <person name="Ullrich K.K."/>
            <person name="Haas F.B."/>
            <person name="Vanderstraeten L."/>
            <person name="Becker D."/>
            <person name="Lang D."/>
            <person name="Vosolsobe S."/>
            <person name="Rombauts S."/>
            <person name="Wilhelmsson P.K.I."/>
            <person name="Janitza P."/>
            <person name="Kern R."/>
            <person name="Heyl A."/>
            <person name="Rumpler F."/>
            <person name="Villalobos L.I.A.C."/>
            <person name="Clay J.M."/>
            <person name="Skokan R."/>
            <person name="Toyoda A."/>
            <person name="Suzuki Y."/>
            <person name="Kagoshima H."/>
            <person name="Schijlen E."/>
            <person name="Tajeshwar N."/>
            <person name="Catarino B."/>
            <person name="Hetherington A.J."/>
            <person name="Saltykova A."/>
            <person name="Bonnot C."/>
            <person name="Breuninger H."/>
            <person name="Symeonidi A."/>
            <person name="Radhakrishnan G.V."/>
            <person name="Van Nieuwerburgh F."/>
            <person name="Deforce D."/>
            <person name="Chang C."/>
            <person name="Karol K.G."/>
            <person name="Hedrich R."/>
            <person name="Ulvskov P."/>
            <person name="Glockner G."/>
            <person name="Delwiche C.F."/>
            <person name="Petrasek J."/>
            <person name="Van de Peer Y."/>
            <person name="Friml J."/>
            <person name="Beilby M."/>
            <person name="Dolan L."/>
            <person name="Kohara Y."/>
            <person name="Sugano S."/>
            <person name="Fujiyama A."/>
            <person name="Delaux P.-M."/>
            <person name="Quint M."/>
            <person name="TheiBen G."/>
            <person name="Hagemann M."/>
            <person name="Harholt J."/>
            <person name="Dunand C."/>
            <person name="Zachgo S."/>
            <person name="Langdale J."/>
            <person name="Maumus F."/>
            <person name="Straeten D.V.D."/>
            <person name="Gould S.B."/>
            <person name="Rensing S.A."/>
        </authorList>
    </citation>
    <scope>NUCLEOTIDE SEQUENCE [LARGE SCALE GENOMIC DNA]</scope>
    <source>
        <strain evidence="2 3">S276</strain>
    </source>
</reference>
<dbReference type="AlphaFoldDB" id="A0A388M689"/>
<feature type="region of interest" description="Disordered" evidence="1">
    <location>
        <begin position="177"/>
        <end position="233"/>
    </location>
</feature>